<dbReference type="PANTHER" id="PTHR12357:SF3">
    <property type="entry name" value="YTH DOMAIN-CONTAINING PROTEIN 1"/>
    <property type="match status" value="1"/>
</dbReference>
<evidence type="ECO:0000313" key="4">
    <source>
        <dbReference type="Proteomes" id="UP001302321"/>
    </source>
</evidence>
<dbReference type="PROSITE" id="PS50882">
    <property type="entry name" value="YTH"/>
    <property type="match status" value="1"/>
</dbReference>
<organism evidence="3 4">
    <name type="scientific">Triangularia setosa</name>
    <dbReference type="NCBI Taxonomy" id="2587417"/>
    <lineage>
        <taxon>Eukaryota</taxon>
        <taxon>Fungi</taxon>
        <taxon>Dikarya</taxon>
        <taxon>Ascomycota</taxon>
        <taxon>Pezizomycotina</taxon>
        <taxon>Sordariomycetes</taxon>
        <taxon>Sordariomycetidae</taxon>
        <taxon>Sordariales</taxon>
        <taxon>Podosporaceae</taxon>
        <taxon>Triangularia</taxon>
    </lineage>
</organism>
<dbReference type="GO" id="GO:0000398">
    <property type="term" value="P:mRNA splicing, via spliceosome"/>
    <property type="evidence" value="ECO:0007669"/>
    <property type="project" value="TreeGrafter"/>
</dbReference>
<dbReference type="EMBL" id="MU866101">
    <property type="protein sequence ID" value="KAK4180306.1"/>
    <property type="molecule type" value="Genomic_DNA"/>
</dbReference>
<dbReference type="GO" id="GO:0000381">
    <property type="term" value="P:regulation of alternative mRNA splicing, via spliceosome"/>
    <property type="evidence" value="ECO:0007669"/>
    <property type="project" value="TreeGrafter"/>
</dbReference>
<dbReference type="AlphaFoldDB" id="A0AAN7A9H8"/>
<proteinExistence type="predicted"/>
<dbReference type="Proteomes" id="UP001302321">
    <property type="component" value="Unassembled WGS sequence"/>
</dbReference>
<name>A0AAN7A9H8_9PEZI</name>
<dbReference type="InterPro" id="IPR007275">
    <property type="entry name" value="YTH_domain"/>
</dbReference>
<gene>
    <name evidence="3" type="ORF">QBC36DRAFT_37444</name>
</gene>
<feature type="region of interest" description="Disordered" evidence="1">
    <location>
        <begin position="162"/>
        <end position="181"/>
    </location>
</feature>
<feature type="domain" description="YTH" evidence="2">
    <location>
        <begin position="354"/>
        <end position="488"/>
    </location>
</feature>
<dbReference type="CDD" id="cd21134">
    <property type="entry name" value="YTH"/>
    <property type="match status" value="1"/>
</dbReference>
<reference evidence="3" key="2">
    <citation type="submission" date="2023-05" db="EMBL/GenBank/DDBJ databases">
        <authorList>
            <consortium name="Lawrence Berkeley National Laboratory"/>
            <person name="Steindorff A."/>
            <person name="Hensen N."/>
            <person name="Bonometti L."/>
            <person name="Westerberg I."/>
            <person name="Brannstrom I.O."/>
            <person name="Guillou S."/>
            <person name="Cros-Aarteil S."/>
            <person name="Calhoun S."/>
            <person name="Haridas S."/>
            <person name="Kuo A."/>
            <person name="Mondo S."/>
            <person name="Pangilinan J."/>
            <person name="Riley R."/>
            <person name="Labutti K."/>
            <person name="Andreopoulos B."/>
            <person name="Lipzen A."/>
            <person name="Chen C."/>
            <person name="Yanf M."/>
            <person name="Daum C."/>
            <person name="Ng V."/>
            <person name="Clum A."/>
            <person name="Ohm R."/>
            <person name="Martin F."/>
            <person name="Silar P."/>
            <person name="Natvig D."/>
            <person name="Lalanne C."/>
            <person name="Gautier V."/>
            <person name="Ament-Velasquez S.L."/>
            <person name="Kruys A."/>
            <person name="Hutchinson M.I."/>
            <person name="Powell A.J."/>
            <person name="Barry K."/>
            <person name="Miller A.N."/>
            <person name="Grigoriev I.V."/>
            <person name="Debuchy R."/>
            <person name="Gladieux P."/>
            <person name="Thoren M.H."/>
            <person name="Johannesson H."/>
        </authorList>
    </citation>
    <scope>NUCLEOTIDE SEQUENCE</scope>
    <source>
        <strain evidence="3">CBS 892.96</strain>
    </source>
</reference>
<dbReference type="GO" id="GO:0005654">
    <property type="term" value="C:nucleoplasm"/>
    <property type="evidence" value="ECO:0007669"/>
    <property type="project" value="TreeGrafter"/>
</dbReference>
<dbReference type="GO" id="GO:1990247">
    <property type="term" value="F:N6-methyladenosine-containing RNA reader activity"/>
    <property type="evidence" value="ECO:0007669"/>
    <property type="project" value="TreeGrafter"/>
</dbReference>
<dbReference type="InterPro" id="IPR045168">
    <property type="entry name" value="YTH_prot"/>
</dbReference>
<evidence type="ECO:0000313" key="3">
    <source>
        <dbReference type="EMBL" id="KAK4180306.1"/>
    </source>
</evidence>
<accession>A0AAN7A9H8</accession>
<feature type="region of interest" description="Disordered" evidence="1">
    <location>
        <begin position="65"/>
        <end position="86"/>
    </location>
</feature>
<sequence>MASQLINLNSLDARTAELREKLNRSRRQNSTHIPHELPAKESANASLGATDGDIQDLITSIRVTSGATDDDLQPSSSSSEAFSRKQQAYTTNSQAYTENIQASSSASQAVQELLECVPDIKDWLEMTEYHNTEARTVKLDRFRRLRDLAARKKRLEEEERRLLEEAENDSWPPRQLPNKVTPLVTRVQSISETRQSLPTPITPSKPEPEGKENNDLLFPATKRAYPEDGAEQQGRDKLARGNHQDAQREDGNRRLEYASNHPGYSRPDTAGRPFSRRHSYKEPSIFQRPRSPPRGPRTFENPNPRSTRREYGNDQPQSRYDSYKGGPGDQKRQTHHERESGQSRRLDFGRRGDTRFFIVKSFNEQNVQQCMEDNIWTTQAKNSSTFTDAFEQCKNVILFFSINQSGHFQGYARMLSAPSKKIPHSWWMKSLPWGSSEPFRLEWLSTTPLEFGRVRHIHNSLNEDLPVLVGKDGQEIEAGAGVDLLRAMDLEHERERERWVSHWRGENYHRGAVVKRESTP</sequence>
<reference evidence="3" key="1">
    <citation type="journal article" date="2023" name="Mol. Phylogenet. Evol.">
        <title>Genome-scale phylogeny and comparative genomics of the fungal order Sordariales.</title>
        <authorList>
            <person name="Hensen N."/>
            <person name="Bonometti L."/>
            <person name="Westerberg I."/>
            <person name="Brannstrom I.O."/>
            <person name="Guillou S."/>
            <person name="Cros-Aarteil S."/>
            <person name="Calhoun S."/>
            <person name="Haridas S."/>
            <person name="Kuo A."/>
            <person name="Mondo S."/>
            <person name="Pangilinan J."/>
            <person name="Riley R."/>
            <person name="LaButti K."/>
            <person name="Andreopoulos B."/>
            <person name="Lipzen A."/>
            <person name="Chen C."/>
            <person name="Yan M."/>
            <person name="Daum C."/>
            <person name="Ng V."/>
            <person name="Clum A."/>
            <person name="Steindorff A."/>
            <person name="Ohm R.A."/>
            <person name="Martin F."/>
            <person name="Silar P."/>
            <person name="Natvig D.O."/>
            <person name="Lalanne C."/>
            <person name="Gautier V."/>
            <person name="Ament-Velasquez S.L."/>
            <person name="Kruys A."/>
            <person name="Hutchinson M.I."/>
            <person name="Powell A.J."/>
            <person name="Barry K."/>
            <person name="Miller A.N."/>
            <person name="Grigoriev I.V."/>
            <person name="Debuchy R."/>
            <person name="Gladieux P."/>
            <person name="Hiltunen Thoren M."/>
            <person name="Johannesson H."/>
        </authorList>
    </citation>
    <scope>NUCLEOTIDE SEQUENCE</scope>
    <source>
        <strain evidence="3">CBS 892.96</strain>
    </source>
</reference>
<feature type="region of interest" description="Disordered" evidence="1">
    <location>
        <begin position="189"/>
        <end position="347"/>
    </location>
</feature>
<keyword evidence="4" id="KW-1185">Reference proteome</keyword>
<feature type="compositionally biased region" description="Basic and acidic residues" evidence="1">
    <location>
        <begin position="329"/>
        <end position="347"/>
    </location>
</feature>
<comment type="caution">
    <text evidence="3">The sequence shown here is derived from an EMBL/GenBank/DDBJ whole genome shotgun (WGS) entry which is preliminary data.</text>
</comment>
<evidence type="ECO:0000259" key="2">
    <source>
        <dbReference type="PROSITE" id="PS50882"/>
    </source>
</evidence>
<dbReference type="Gene3D" id="3.10.590.10">
    <property type="entry name" value="ph1033 like domains"/>
    <property type="match status" value="1"/>
</dbReference>
<dbReference type="PANTHER" id="PTHR12357">
    <property type="entry name" value="YTH YT521-B HOMOLOGY DOMAIN-CONTAINING"/>
    <property type="match status" value="1"/>
</dbReference>
<dbReference type="Pfam" id="PF04146">
    <property type="entry name" value="YTH"/>
    <property type="match status" value="1"/>
</dbReference>
<dbReference type="GO" id="GO:0003729">
    <property type="term" value="F:mRNA binding"/>
    <property type="evidence" value="ECO:0007669"/>
    <property type="project" value="TreeGrafter"/>
</dbReference>
<feature type="region of interest" description="Disordered" evidence="1">
    <location>
        <begin position="22"/>
        <end position="47"/>
    </location>
</feature>
<feature type="compositionally biased region" description="Polar residues" evidence="1">
    <location>
        <begin position="189"/>
        <end position="199"/>
    </location>
</feature>
<feature type="compositionally biased region" description="Basic and acidic residues" evidence="1">
    <location>
        <begin position="233"/>
        <end position="256"/>
    </location>
</feature>
<protein>
    <submittedName>
        <fullName evidence="3">YT521-B-like domain-containing protein</fullName>
    </submittedName>
</protein>
<evidence type="ECO:0000256" key="1">
    <source>
        <dbReference type="SAM" id="MobiDB-lite"/>
    </source>
</evidence>